<protein>
    <submittedName>
        <fullName evidence="1">Uncharacterized protein</fullName>
    </submittedName>
</protein>
<accession>A0A8H7XSL0</accession>
<comment type="caution">
    <text evidence="1">The sequence shown here is derived from an EMBL/GenBank/DDBJ whole genome shotgun (WGS) entry which is preliminary data.</text>
</comment>
<gene>
    <name evidence="1" type="ORF">JR316_009658</name>
</gene>
<organism evidence="1">
    <name type="scientific">Psilocybe cubensis</name>
    <name type="common">Psychedelic mushroom</name>
    <name type="synonym">Stropharia cubensis</name>
    <dbReference type="NCBI Taxonomy" id="181762"/>
    <lineage>
        <taxon>Eukaryota</taxon>
        <taxon>Fungi</taxon>
        <taxon>Dikarya</taxon>
        <taxon>Basidiomycota</taxon>
        <taxon>Agaricomycotina</taxon>
        <taxon>Agaricomycetes</taxon>
        <taxon>Agaricomycetidae</taxon>
        <taxon>Agaricales</taxon>
        <taxon>Agaricineae</taxon>
        <taxon>Strophariaceae</taxon>
        <taxon>Psilocybe</taxon>
    </lineage>
</organism>
<dbReference type="AlphaFoldDB" id="A0A8H7XSL0"/>
<reference evidence="1" key="1">
    <citation type="submission" date="2021-02" db="EMBL/GenBank/DDBJ databases">
        <title>Psilocybe cubensis genome.</title>
        <authorList>
            <person name="Mckernan K.J."/>
            <person name="Crawford S."/>
            <person name="Trippe A."/>
            <person name="Kane L.T."/>
            <person name="Mclaughlin S."/>
        </authorList>
    </citation>
    <scope>NUCLEOTIDE SEQUENCE [LARGE SCALE GENOMIC DNA]</scope>
    <source>
        <strain evidence="1">MGC-MH-2018</strain>
    </source>
</reference>
<dbReference type="EMBL" id="JAFIQS010000010">
    <property type="protein sequence ID" value="KAG5164968.1"/>
    <property type="molecule type" value="Genomic_DNA"/>
</dbReference>
<sequence>MESTTGGFISISLGETTHSSVGDQVGMPVFASADDVNAGTDSEAQTKMTTRRGTINAVSVVSTNADAGQDGYANIKVEKHVTTVV</sequence>
<name>A0A8H7XSL0_PSICU</name>
<proteinExistence type="predicted"/>
<evidence type="ECO:0000313" key="1">
    <source>
        <dbReference type="EMBL" id="KAG5164968.1"/>
    </source>
</evidence>